<gene>
    <name evidence="2" type="ORF">PLEPLA_LOCUS22824</name>
</gene>
<proteinExistence type="predicted"/>
<keyword evidence="3" id="KW-1185">Reference proteome</keyword>
<feature type="region of interest" description="Disordered" evidence="1">
    <location>
        <begin position="93"/>
        <end position="123"/>
    </location>
</feature>
<organism evidence="2 3">
    <name type="scientific">Pleuronectes platessa</name>
    <name type="common">European plaice</name>
    <dbReference type="NCBI Taxonomy" id="8262"/>
    <lineage>
        <taxon>Eukaryota</taxon>
        <taxon>Metazoa</taxon>
        <taxon>Chordata</taxon>
        <taxon>Craniata</taxon>
        <taxon>Vertebrata</taxon>
        <taxon>Euteleostomi</taxon>
        <taxon>Actinopterygii</taxon>
        <taxon>Neopterygii</taxon>
        <taxon>Teleostei</taxon>
        <taxon>Neoteleostei</taxon>
        <taxon>Acanthomorphata</taxon>
        <taxon>Carangaria</taxon>
        <taxon>Pleuronectiformes</taxon>
        <taxon>Pleuronectoidei</taxon>
        <taxon>Pleuronectidae</taxon>
        <taxon>Pleuronectes</taxon>
    </lineage>
</organism>
<dbReference type="AlphaFoldDB" id="A0A9N7ULZ3"/>
<dbReference type="Proteomes" id="UP001153269">
    <property type="component" value="Unassembled WGS sequence"/>
</dbReference>
<sequence length="123" mass="13256">MGGDTRVEGKRAWRAPHNRTYRANTAHCDSDAVLCPAPLALSFCVVYSHWSKSVSHGLVTFPRFKLCNYQDFSTALGRGDNCPSVTFVPASLTDGAPPSNSPPKAPWSPPTSDSTLGFPFLSV</sequence>
<comment type="caution">
    <text evidence="2">The sequence shown here is derived from an EMBL/GenBank/DDBJ whole genome shotgun (WGS) entry which is preliminary data.</text>
</comment>
<evidence type="ECO:0000256" key="1">
    <source>
        <dbReference type="SAM" id="MobiDB-lite"/>
    </source>
</evidence>
<evidence type="ECO:0000313" key="2">
    <source>
        <dbReference type="EMBL" id="CAB1434782.1"/>
    </source>
</evidence>
<dbReference type="EMBL" id="CADEAL010001692">
    <property type="protein sequence ID" value="CAB1434782.1"/>
    <property type="molecule type" value="Genomic_DNA"/>
</dbReference>
<name>A0A9N7ULZ3_PLEPL</name>
<accession>A0A9N7ULZ3</accession>
<protein>
    <submittedName>
        <fullName evidence="2">Uncharacterized protein</fullName>
    </submittedName>
</protein>
<reference evidence="2" key="1">
    <citation type="submission" date="2020-03" db="EMBL/GenBank/DDBJ databases">
        <authorList>
            <person name="Weist P."/>
        </authorList>
    </citation>
    <scope>NUCLEOTIDE SEQUENCE</scope>
</reference>
<feature type="compositionally biased region" description="Pro residues" evidence="1">
    <location>
        <begin position="99"/>
        <end position="109"/>
    </location>
</feature>
<evidence type="ECO:0000313" key="3">
    <source>
        <dbReference type="Proteomes" id="UP001153269"/>
    </source>
</evidence>